<dbReference type="Proteomes" id="UP000037251">
    <property type="component" value="Unassembled WGS sequence"/>
</dbReference>
<feature type="compositionally biased region" description="Basic and acidic residues" evidence="1">
    <location>
        <begin position="20"/>
        <end position="29"/>
    </location>
</feature>
<feature type="region of interest" description="Disordered" evidence="1">
    <location>
        <begin position="13"/>
        <end position="46"/>
    </location>
</feature>
<dbReference type="EMBL" id="LGUS01000170">
    <property type="protein sequence ID" value="KOG33750.1"/>
    <property type="molecule type" value="Genomic_DNA"/>
</dbReference>
<feature type="compositionally biased region" description="Low complexity" evidence="1">
    <location>
        <begin position="30"/>
        <end position="46"/>
    </location>
</feature>
<gene>
    <name evidence="2" type="ORF">ADK37_21560</name>
</gene>
<keyword evidence="3" id="KW-1185">Reference proteome</keyword>
<evidence type="ECO:0000313" key="3">
    <source>
        <dbReference type="Proteomes" id="UP000037251"/>
    </source>
</evidence>
<dbReference type="AlphaFoldDB" id="A0A0L8L6K2"/>
<name>A0A0L8L6K2_9ACTN</name>
<protein>
    <submittedName>
        <fullName evidence="2">Uncharacterized protein</fullName>
    </submittedName>
</protein>
<evidence type="ECO:0000313" key="2">
    <source>
        <dbReference type="EMBL" id="KOG33750.1"/>
    </source>
</evidence>
<reference evidence="3" key="1">
    <citation type="submission" date="2015-07" db="EMBL/GenBank/DDBJ databases">
        <authorList>
            <person name="Ju K.-S."/>
            <person name="Doroghazi J.R."/>
            <person name="Metcalf W.W."/>
        </authorList>
    </citation>
    <scope>NUCLEOTIDE SEQUENCE [LARGE SCALE GENOMIC DNA]</scope>
    <source>
        <strain evidence="3">NRRL 2290</strain>
    </source>
</reference>
<accession>A0A0L8L6K2</accession>
<evidence type="ECO:0000256" key="1">
    <source>
        <dbReference type="SAM" id="MobiDB-lite"/>
    </source>
</evidence>
<comment type="caution">
    <text evidence="2">The sequence shown here is derived from an EMBL/GenBank/DDBJ whole genome shotgun (WGS) entry which is preliminary data.</text>
</comment>
<organism evidence="2 3">
    <name type="scientific">Streptomyces resistomycificus</name>
    <dbReference type="NCBI Taxonomy" id="67356"/>
    <lineage>
        <taxon>Bacteria</taxon>
        <taxon>Bacillati</taxon>
        <taxon>Actinomycetota</taxon>
        <taxon>Actinomycetes</taxon>
        <taxon>Kitasatosporales</taxon>
        <taxon>Streptomycetaceae</taxon>
        <taxon>Streptomyces</taxon>
        <taxon>Streptomyces aurantiacus group</taxon>
    </lineage>
</organism>
<sequence>MVAAVFSGVALKHSNASADAAKRSADSSDRSAAAAERSAVVDEATLAEIRRETEERRAAEEEAARPRPAFVVEASARQAWDGTQAPYRRYILRNTGTGPATNVRGMLPEQTGVSVNFPFGESLRPGEGYEFTVDEDGRFPPVIAIHLTWDGQDEPVAVPVPQ</sequence>
<proteinExistence type="predicted"/>
<dbReference type="PATRIC" id="fig|67356.5.peg.4583"/>